<dbReference type="AlphaFoldDB" id="A0A4W4E813"/>
<feature type="region of interest" description="Disordered" evidence="12">
    <location>
        <begin position="404"/>
        <end position="449"/>
    </location>
</feature>
<evidence type="ECO:0000256" key="5">
    <source>
        <dbReference type="ARBA" id="ARBA00022737"/>
    </source>
</evidence>
<organism evidence="13 14">
    <name type="scientific">Electrophorus electricus</name>
    <name type="common">Electric eel</name>
    <name type="synonym">Gymnotus electricus</name>
    <dbReference type="NCBI Taxonomy" id="8005"/>
    <lineage>
        <taxon>Eukaryota</taxon>
        <taxon>Metazoa</taxon>
        <taxon>Chordata</taxon>
        <taxon>Craniata</taxon>
        <taxon>Vertebrata</taxon>
        <taxon>Euteleostomi</taxon>
        <taxon>Actinopterygii</taxon>
        <taxon>Neopterygii</taxon>
        <taxon>Teleostei</taxon>
        <taxon>Ostariophysi</taxon>
        <taxon>Gymnotiformes</taxon>
        <taxon>Gymnotoidei</taxon>
        <taxon>Gymnotidae</taxon>
        <taxon>Electrophorus</taxon>
    </lineage>
</organism>
<evidence type="ECO:0000256" key="10">
    <source>
        <dbReference type="ARBA" id="ARBA00049959"/>
    </source>
</evidence>
<reference evidence="14" key="1">
    <citation type="journal article" date="2014" name="Science">
        <title>Nonhuman genetics. Genomic basis for the convergent evolution of electric organs.</title>
        <authorList>
            <person name="Gallant J.R."/>
            <person name="Traeger L.L."/>
            <person name="Volkening J.D."/>
            <person name="Moffett H."/>
            <person name="Chen P.H."/>
            <person name="Novina C.D."/>
            <person name="Phillips G.N.Jr."/>
            <person name="Anand R."/>
            <person name="Wells G.B."/>
            <person name="Pinch M."/>
            <person name="Guth R."/>
            <person name="Unguez G.A."/>
            <person name="Albert J.S."/>
            <person name="Zakon H.H."/>
            <person name="Samanta M.P."/>
            <person name="Sussman M.R."/>
        </authorList>
    </citation>
    <scope>NUCLEOTIDE SEQUENCE [LARGE SCALE GENOMIC DNA]</scope>
</reference>
<feature type="region of interest" description="Disordered" evidence="12">
    <location>
        <begin position="1"/>
        <end position="20"/>
    </location>
</feature>
<evidence type="ECO:0000256" key="4">
    <source>
        <dbReference type="ARBA" id="ARBA00022490"/>
    </source>
</evidence>
<proteinExistence type="inferred from homology"/>
<comment type="subcellular location">
    <subcellularLocation>
        <location evidence="1">Cytoplasm</location>
        <location evidence="1">Cytoskeleton</location>
        <location evidence="1">Microtubule organizing center</location>
        <location evidence="1">Centrosome</location>
        <location evidence="1">Centriole</location>
    </subcellularLocation>
</comment>
<keyword evidence="8" id="KW-0131">Cell cycle</keyword>
<comment type="similarity">
    <text evidence="2">Belongs to the POC5 family.</text>
</comment>
<evidence type="ECO:0000256" key="12">
    <source>
        <dbReference type="SAM" id="MobiDB-lite"/>
    </source>
</evidence>
<feature type="compositionally biased region" description="Polar residues" evidence="12">
    <location>
        <begin position="1"/>
        <end position="18"/>
    </location>
</feature>
<comment type="function">
    <text evidence="10">Essential for the assembly of the distal half of centrioles, required for centriole elongation. Acts as a negative regulator of centriole elongation.</text>
</comment>
<dbReference type="GO" id="GO:0007632">
    <property type="term" value="P:visual behavior"/>
    <property type="evidence" value="ECO:0007669"/>
    <property type="project" value="Ensembl"/>
</dbReference>
<feature type="coiled-coil region" evidence="11">
    <location>
        <begin position="243"/>
        <end position="284"/>
    </location>
</feature>
<dbReference type="PANTHER" id="PTHR28618:SF1">
    <property type="entry name" value="CENTROSOMAL PROTEIN POC5"/>
    <property type="match status" value="1"/>
</dbReference>
<dbReference type="GO" id="GO:0042462">
    <property type="term" value="P:eye photoreceptor cell development"/>
    <property type="evidence" value="ECO:0007669"/>
    <property type="project" value="Ensembl"/>
</dbReference>
<keyword evidence="5" id="KW-0677">Repeat</keyword>
<evidence type="ECO:0000256" key="3">
    <source>
        <dbReference type="ARBA" id="ARBA00014910"/>
    </source>
</evidence>
<dbReference type="GO" id="GO:0032391">
    <property type="term" value="C:photoreceptor connecting cilium"/>
    <property type="evidence" value="ECO:0007669"/>
    <property type="project" value="Ensembl"/>
</dbReference>
<evidence type="ECO:0000313" key="13">
    <source>
        <dbReference type="Ensembl" id="ENSEEEP00000007988.2"/>
    </source>
</evidence>
<keyword evidence="6 11" id="KW-0175">Coiled coil</keyword>
<evidence type="ECO:0000256" key="2">
    <source>
        <dbReference type="ARBA" id="ARBA00010411"/>
    </source>
</evidence>
<dbReference type="GO" id="GO:0005814">
    <property type="term" value="C:centriole"/>
    <property type="evidence" value="ECO:0007669"/>
    <property type="project" value="UniProtKB-SubCell"/>
</dbReference>
<keyword evidence="4" id="KW-0963">Cytoplasm</keyword>
<dbReference type="Ensembl" id="ENSEEET00000008094.2">
    <property type="protein sequence ID" value="ENSEEEP00000007988.2"/>
    <property type="gene ID" value="ENSEEEG00000004170.2"/>
</dbReference>
<dbReference type="GeneTree" id="ENSGT00940000164571"/>
<dbReference type="InterPro" id="IPR033351">
    <property type="entry name" value="POC5"/>
</dbReference>
<reference evidence="14" key="2">
    <citation type="journal article" date="2017" name="Sci. Adv.">
        <title>A tail of two voltages: Proteomic comparison of the three electric organs of the electric eel.</title>
        <authorList>
            <person name="Traeger L.L."/>
            <person name="Sabat G."/>
            <person name="Barrett-Wilt G.A."/>
            <person name="Wells G.B."/>
            <person name="Sussman M.R."/>
        </authorList>
    </citation>
    <scope>NUCLEOTIDE SEQUENCE [LARGE SCALE GENOMIC DNA]</scope>
</reference>
<gene>
    <name evidence="13" type="primary">POC5</name>
</gene>
<dbReference type="Proteomes" id="UP000314983">
    <property type="component" value="Chromosome 9"/>
</dbReference>
<reference evidence="13" key="3">
    <citation type="submission" date="2020-05" db="EMBL/GenBank/DDBJ databases">
        <title>Electrophorus electricus (electric eel) genome, fEleEle1, primary haplotype.</title>
        <authorList>
            <person name="Myers G."/>
            <person name="Meyer A."/>
            <person name="Fedrigo O."/>
            <person name="Formenti G."/>
            <person name="Rhie A."/>
            <person name="Tracey A."/>
            <person name="Sims Y."/>
            <person name="Jarvis E.D."/>
        </authorList>
    </citation>
    <scope>NUCLEOTIDE SEQUENCE [LARGE SCALE GENOMIC DNA]</scope>
</reference>
<evidence type="ECO:0000313" key="14">
    <source>
        <dbReference type="Proteomes" id="UP000314983"/>
    </source>
</evidence>
<dbReference type="PANTHER" id="PTHR28618">
    <property type="entry name" value="CENTROSOMAL PROTEIN POC5"/>
    <property type="match status" value="1"/>
</dbReference>
<evidence type="ECO:0000256" key="11">
    <source>
        <dbReference type="SAM" id="Coils"/>
    </source>
</evidence>
<evidence type="ECO:0000256" key="1">
    <source>
        <dbReference type="ARBA" id="ARBA00004114"/>
    </source>
</evidence>
<evidence type="ECO:0000256" key="9">
    <source>
        <dbReference type="ARBA" id="ARBA00031694"/>
    </source>
</evidence>
<dbReference type="OMA" id="KKVWKAW"/>
<feature type="compositionally biased region" description="Basic and acidic residues" evidence="12">
    <location>
        <begin position="47"/>
        <end position="59"/>
    </location>
</feature>
<evidence type="ECO:0000256" key="8">
    <source>
        <dbReference type="ARBA" id="ARBA00023306"/>
    </source>
</evidence>
<feature type="compositionally biased region" description="Low complexity" evidence="12">
    <location>
        <begin position="419"/>
        <end position="432"/>
    </location>
</feature>
<reference evidence="13" key="4">
    <citation type="submission" date="2025-08" db="UniProtKB">
        <authorList>
            <consortium name="Ensembl"/>
        </authorList>
    </citation>
    <scope>IDENTIFICATION</scope>
</reference>
<sequence>SGTTTPQFEGSRPQSQLSEAVPDHRVPLLLLSVNIVLSSGQEMIARSARESQRTTESDRYGQSSPDPMVTVMTEMSISEENLNKMENILETWSNNLKSNVMMELRKWRLALVEQHKLEMKKERERHAAHVAGINVEMDGLKDLLNTYQTSNQRKDEVIMNLTRAIDRQRERTELMRRFTHWRLQRCAAREEVSCGSKVAEQHYHLQLKRKVWVAWHSLIQTDWRETVERACRARAEEVCLQLSADYEAKLAEHVDALHRAQAEIQRLRAERERYEDSMKKAFMRGVCALNIEALSMFHTGGTGGQERGELHPVVCSILARPHALAQPLWTLQCHPAPPTAIQKSSARMVTAGQQKASKTVTARITGRSELTRMGRPPSSMQVMGVSPPMSSVIVERHHPVTQRTVSQATAAKFPRSALQSQTVSSTKSSSSQARGQTSAFHVHSIKVVD</sequence>
<evidence type="ECO:0000256" key="6">
    <source>
        <dbReference type="ARBA" id="ARBA00023054"/>
    </source>
</evidence>
<reference evidence="13" key="5">
    <citation type="submission" date="2025-09" db="UniProtKB">
        <authorList>
            <consortium name="Ensembl"/>
        </authorList>
    </citation>
    <scope>IDENTIFICATION</scope>
</reference>
<accession>A0A4W4E813</accession>
<evidence type="ECO:0000256" key="7">
    <source>
        <dbReference type="ARBA" id="ARBA00023212"/>
    </source>
</evidence>
<name>A0A4W4E813_ELEEL</name>
<keyword evidence="7" id="KW-0206">Cytoskeleton</keyword>
<feature type="region of interest" description="Disordered" evidence="12">
    <location>
        <begin position="46"/>
        <end position="67"/>
    </location>
</feature>
<keyword evidence="14" id="KW-1185">Reference proteome</keyword>
<protein>
    <recommendedName>
        <fullName evidence="3">Centrosomal protein POC5</fullName>
    </recommendedName>
    <alternativeName>
        <fullName evidence="9">Protein of centriole 5</fullName>
    </alternativeName>
</protein>
<dbReference type="STRING" id="8005.ENSEEEP00000007988"/>